<dbReference type="PANTHER" id="PTHR36180:SF2">
    <property type="entry name" value="BRO FAMILY PROTEIN"/>
    <property type="match status" value="1"/>
</dbReference>
<sequence>MNTDITTYQFDDTPIRITTGPNGEPMFALADICKACGIGNPSDVMRRLDDDQKGVDTIDTLGGPQKINVVNESGLYDVILDSRKPEARRFRKWVTGEVLPSIRRHGGYMAGQEHMSPEQMALASMRWLQSKVDEQAAQLEAAHPKVVFADAVTTSNRCILIGELAKILKQNGVDTGEKRLFAWMRDNGYLMKRRGIPNMPTQRALDLGLYEVKETPIVHADGHTTLSFTTKVTPKGQIYFVNKLINH</sequence>
<evidence type="ECO:0000313" key="2">
    <source>
        <dbReference type="EMBL" id="RYQ36308.1"/>
    </source>
</evidence>
<dbReference type="Proteomes" id="UP000292382">
    <property type="component" value="Unassembled WGS sequence"/>
</dbReference>
<evidence type="ECO:0000259" key="1">
    <source>
        <dbReference type="PROSITE" id="PS51750"/>
    </source>
</evidence>
<dbReference type="InterPro" id="IPR003497">
    <property type="entry name" value="BRO_N_domain"/>
</dbReference>
<dbReference type="Pfam" id="PF02498">
    <property type="entry name" value="Bro-N"/>
    <property type="match status" value="1"/>
</dbReference>
<feature type="domain" description="Bro-N" evidence="1">
    <location>
        <begin position="2"/>
        <end position="106"/>
    </location>
</feature>
<dbReference type="InterPro" id="IPR005039">
    <property type="entry name" value="Ant_C"/>
</dbReference>
<evidence type="ECO:0000313" key="3">
    <source>
        <dbReference type="Proteomes" id="UP000292382"/>
    </source>
</evidence>
<name>A0A4Q5ATV1_9BIFI</name>
<reference evidence="2 3" key="1">
    <citation type="submission" date="2018-12" db="EMBL/GenBank/DDBJ databases">
        <title>Unveiling genomic diversity among members of the Bifidobacterium pseudolongum species, a widely distributed gut commensal of the animal kingdom.</title>
        <authorList>
            <person name="Lugli G.A."/>
            <person name="Duranti S."/>
            <person name="Albert K."/>
            <person name="Mancabelli L."/>
            <person name="Napoli S."/>
            <person name="Viappiani A."/>
            <person name="Anzalone R."/>
            <person name="Longhi G."/>
            <person name="Milani C."/>
            <person name="Turroni F."/>
            <person name="Alessandri G."/>
            <person name="Sela D.A."/>
            <person name="Van Sinderen D."/>
            <person name="Ventura M."/>
        </authorList>
    </citation>
    <scope>NUCLEOTIDE SEQUENCE [LARGE SCALE GENOMIC DNA]</scope>
    <source>
        <strain evidence="2 3">2003B</strain>
    </source>
</reference>
<comment type="caution">
    <text evidence="2">The sequence shown here is derived from an EMBL/GenBank/DDBJ whole genome shotgun (WGS) entry which is preliminary data.</text>
</comment>
<dbReference type="PROSITE" id="PS51750">
    <property type="entry name" value="BRO_N"/>
    <property type="match status" value="1"/>
</dbReference>
<gene>
    <name evidence="2" type="ORF">PG2003B_1145</name>
</gene>
<dbReference type="GO" id="GO:0003677">
    <property type="term" value="F:DNA binding"/>
    <property type="evidence" value="ECO:0007669"/>
    <property type="project" value="InterPro"/>
</dbReference>
<dbReference type="PANTHER" id="PTHR36180">
    <property type="entry name" value="DNA-BINDING PROTEIN-RELATED-RELATED"/>
    <property type="match status" value="1"/>
</dbReference>
<accession>A0A4Q5ATV1</accession>
<protein>
    <submittedName>
        <fullName evidence="2">Antirepressor</fullName>
    </submittedName>
</protein>
<proteinExistence type="predicted"/>
<dbReference type="EMBL" id="RYUW01000013">
    <property type="protein sequence ID" value="RYQ36308.1"/>
    <property type="molecule type" value="Genomic_DNA"/>
</dbReference>
<organism evidence="2 3">
    <name type="scientific">Bifidobacterium pseudolongum subsp. globosum</name>
    <dbReference type="NCBI Taxonomy" id="1690"/>
    <lineage>
        <taxon>Bacteria</taxon>
        <taxon>Bacillati</taxon>
        <taxon>Actinomycetota</taxon>
        <taxon>Actinomycetes</taxon>
        <taxon>Bifidobacteriales</taxon>
        <taxon>Bifidobacteriaceae</taxon>
        <taxon>Bifidobacterium</taxon>
    </lineage>
</organism>
<dbReference type="Pfam" id="PF03374">
    <property type="entry name" value="ANT"/>
    <property type="match status" value="1"/>
</dbReference>
<dbReference type="RefSeq" id="WP_129966942.1">
    <property type="nucleotide sequence ID" value="NZ_RYUW01000013.1"/>
</dbReference>
<dbReference type="AlphaFoldDB" id="A0A4Q5ATV1"/>
<dbReference type="SMART" id="SM01040">
    <property type="entry name" value="Bro-N"/>
    <property type="match status" value="1"/>
</dbReference>